<gene>
    <name evidence="6" type="ORF">QWJ08_16290</name>
</gene>
<evidence type="ECO:0000259" key="5">
    <source>
        <dbReference type="PROSITE" id="PS50931"/>
    </source>
</evidence>
<dbReference type="InterPro" id="IPR000847">
    <property type="entry name" value="LysR_HTH_N"/>
</dbReference>
<dbReference type="Pfam" id="PF03466">
    <property type="entry name" value="LysR_substrate"/>
    <property type="match status" value="1"/>
</dbReference>
<keyword evidence="2" id="KW-0805">Transcription regulation</keyword>
<dbReference type="EMBL" id="JAUEOZ010000002">
    <property type="protein sequence ID" value="MDN2482902.1"/>
    <property type="molecule type" value="Genomic_DNA"/>
</dbReference>
<protein>
    <submittedName>
        <fullName evidence="6">LysR family transcriptional regulator</fullName>
    </submittedName>
</protein>
<organism evidence="6 7">
    <name type="scientific">Vibrio agarivorans</name>
    <dbReference type="NCBI Taxonomy" id="153622"/>
    <lineage>
        <taxon>Bacteria</taxon>
        <taxon>Pseudomonadati</taxon>
        <taxon>Pseudomonadota</taxon>
        <taxon>Gammaproteobacteria</taxon>
        <taxon>Vibrionales</taxon>
        <taxon>Vibrionaceae</taxon>
        <taxon>Vibrio</taxon>
    </lineage>
</organism>
<evidence type="ECO:0000313" key="6">
    <source>
        <dbReference type="EMBL" id="MDN2482902.1"/>
    </source>
</evidence>
<evidence type="ECO:0000256" key="3">
    <source>
        <dbReference type="ARBA" id="ARBA00023125"/>
    </source>
</evidence>
<dbReference type="SUPFAM" id="SSF46785">
    <property type="entry name" value="Winged helix' DNA-binding domain"/>
    <property type="match status" value="1"/>
</dbReference>
<feature type="domain" description="HTH lysR-type" evidence="5">
    <location>
        <begin position="8"/>
        <end position="65"/>
    </location>
</feature>
<evidence type="ECO:0000256" key="4">
    <source>
        <dbReference type="ARBA" id="ARBA00023163"/>
    </source>
</evidence>
<dbReference type="InterPro" id="IPR050389">
    <property type="entry name" value="LysR-type_TF"/>
</dbReference>
<evidence type="ECO:0000256" key="2">
    <source>
        <dbReference type="ARBA" id="ARBA00023015"/>
    </source>
</evidence>
<sequence length="308" mass="34771">MTSKLNDLDLNLLKLLEIVVETQSTTEAAERLEISQASVSRGLTKLREVFGDTLFIRKAHGIEPSELAIKLAQASQEMLQPLNKVIESYQGFDASTFKGKVKIAMNIVILDLHGDGIFKVLRENFPCADFEMIYWGENSLAEMLAGEIDYMLHFEARTFPQEVFIQTLREVKLCFIARKAHPILSKTSQWEDIHHLPLARVIVDGVNTKRSQLEKLYIHKGYNPRVSLATHSIRLLIDKLVHSDAISLGSPYVCSLDERLQSYPLPPVPIELMTSRLCGGYPQSKRNYPLNQVIHQTIQCSGIVNLAT</sequence>
<proteinExistence type="inferred from homology"/>
<dbReference type="Gene3D" id="1.10.10.10">
    <property type="entry name" value="Winged helix-like DNA-binding domain superfamily/Winged helix DNA-binding domain"/>
    <property type="match status" value="1"/>
</dbReference>
<dbReference type="Pfam" id="PF00126">
    <property type="entry name" value="HTH_1"/>
    <property type="match status" value="1"/>
</dbReference>
<dbReference type="RefSeq" id="WP_289962955.1">
    <property type="nucleotide sequence ID" value="NZ_JAUEOZ010000002.1"/>
</dbReference>
<dbReference type="InterPro" id="IPR036388">
    <property type="entry name" value="WH-like_DNA-bd_sf"/>
</dbReference>
<keyword evidence="3" id="KW-0238">DNA-binding</keyword>
<dbReference type="Proteomes" id="UP001169719">
    <property type="component" value="Unassembled WGS sequence"/>
</dbReference>
<keyword evidence="7" id="KW-1185">Reference proteome</keyword>
<evidence type="ECO:0000256" key="1">
    <source>
        <dbReference type="ARBA" id="ARBA00009437"/>
    </source>
</evidence>
<dbReference type="InterPro" id="IPR036390">
    <property type="entry name" value="WH_DNA-bd_sf"/>
</dbReference>
<dbReference type="PROSITE" id="PS50931">
    <property type="entry name" value="HTH_LYSR"/>
    <property type="match status" value="1"/>
</dbReference>
<comment type="similarity">
    <text evidence="1">Belongs to the LysR transcriptional regulatory family.</text>
</comment>
<dbReference type="SUPFAM" id="SSF53850">
    <property type="entry name" value="Periplasmic binding protein-like II"/>
    <property type="match status" value="1"/>
</dbReference>
<reference evidence="6" key="1">
    <citation type="submission" date="2024-05" db="EMBL/GenBank/DDBJ databases">
        <title>Genome Sequences of Four Agar- Degrading Marine Bacteria.</title>
        <authorList>
            <person name="Phillips E.K."/>
            <person name="Shaffer J.C."/>
            <person name="Henson M.W."/>
            <person name="Temperton B."/>
            <person name="Thrash C.J."/>
            <person name="Martin M.O."/>
        </authorList>
    </citation>
    <scope>NUCLEOTIDE SEQUENCE</scope>
    <source>
        <strain evidence="6">EKP203</strain>
    </source>
</reference>
<keyword evidence="4" id="KW-0804">Transcription</keyword>
<dbReference type="PRINTS" id="PR00039">
    <property type="entry name" value="HTHLYSR"/>
</dbReference>
<accession>A0ABT7Y4D8</accession>
<dbReference type="Gene3D" id="3.40.190.10">
    <property type="entry name" value="Periplasmic binding protein-like II"/>
    <property type="match status" value="2"/>
</dbReference>
<name>A0ABT7Y4D8_9VIBR</name>
<dbReference type="PANTHER" id="PTHR30118:SF15">
    <property type="entry name" value="TRANSCRIPTIONAL REGULATORY PROTEIN"/>
    <property type="match status" value="1"/>
</dbReference>
<evidence type="ECO:0000313" key="7">
    <source>
        <dbReference type="Proteomes" id="UP001169719"/>
    </source>
</evidence>
<dbReference type="InterPro" id="IPR005119">
    <property type="entry name" value="LysR_subst-bd"/>
</dbReference>
<comment type="caution">
    <text evidence="6">The sequence shown here is derived from an EMBL/GenBank/DDBJ whole genome shotgun (WGS) entry which is preliminary data.</text>
</comment>
<dbReference type="PANTHER" id="PTHR30118">
    <property type="entry name" value="HTH-TYPE TRANSCRIPTIONAL REGULATOR LEUO-RELATED"/>
    <property type="match status" value="1"/>
</dbReference>